<evidence type="ECO:0000256" key="5">
    <source>
        <dbReference type="ARBA" id="ARBA00023242"/>
    </source>
</evidence>
<dbReference type="Proteomes" id="UP000603453">
    <property type="component" value="Unassembled WGS sequence"/>
</dbReference>
<keyword evidence="5" id="KW-0539">Nucleus</keyword>
<dbReference type="CDD" id="cd12148">
    <property type="entry name" value="fungal_TF_MHR"/>
    <property type="match status" value="1"/>
</dbReference>
<protein>
    <recommendedName>
        <fullName evidence="10">Transcription factor domain-containing protein</fullName>
    </recommendedName>
</protein>
<evidence type="ECO:0000256" key="2">
    <source>
        <dbReference type="ARBA" id="ARBA00022723"/>
    </source>
</evidence>
<keyword evidence="2" id="KW-0479">Metal-binding</keyword>
<evidence type="ECO:0000256" key="3">
    <source>
        <dbReference type="ARBA" id="ARBA00023015"/>
    </source>
</evidence>
<dbReference type="GO" id="GO:0000981">
    <property type="term" value="F:DNA-binding transcription factor activity, RNA polymerase II-specific"/>
    <property type="evidence" value="ECO:0007669"/>
    <property type="project" value="InterPro"/>
</dbReference>
<dbReference type="GO" id="GO:0005634">
    <property type="term" value="C:nucleus"/>
    <property type="evidence" value="ECO:0007669"/>
    <property type="project" value="UniProtKB-SubCell"/>
</dbReference>
<feature type="region of interest" description="Disordered" evidence="7">
    <location>
        <begin position="97"/>
        <end position="117"/>
    </location>
</feature>
<dbReference type="GO" id="GO:0046872">
    <property type="term" value="F:metal ion binding"/>
    <property type="evidence" value="ECO:0007669"/>
    <property type="project" value="UniProtKB-KW"/>
</dbReference>
<evidence type="ECO:0000256" key="6">
    <source>
        <dbReference type="SAM" id="Coils"/>
    </source>
</evidence>
<feature type="region of interest" description="Disordered" evidence="7">
    <location>
        <begin position="57"/>
        <end position="77"/>
    </location>
</feature>
<name>A0A8H7R8Q7_9FUNG</name>
<keyword evidence="6" id="KW-0175">Coiled coil</keyword>
<dbReference type="OrthoDB" id="2278435at2759"/>
<evidence type="ECO:0000313" key="9">
    <source>
        <dbReference type="Proteomes" id="UP000603453"/>
    </source>
</evidence>
<proteinExistence type="predicted"/>
<feature type="compositionally biased region" description="Low complexity" evidence="7">
    <location>
        <begin position="63"/>
        <end position="77"/>
    </location>
</feature>
<feature type="compositionally biased region" description="Polar residues" evidence="7">
    <location>
        <begin position="108"/>
        <end position="117"/>
    </location>
</feature>
<feature type="region of interest" description="Disordered" evidence="7">
    <location>
        <begin position="635"/>
        <end position="673"/>
    </location>
</feature>
<evidence type="ECO:0000313" key="8">
    <source>
        <dbReference type="EMBL" id="KAG2205990.1"/>
    </source>
</evidence>
<keyword evidence="4" id="KW-0804">Transcription</keyword>
<dbReference type="PANTHER" id="PTHR47338:SF5">
    <property type="entry name" value="ZN(II)2CYS6 TRANSCRIPTION FACTOR (EUROFUNG)"/>
    <property type="match status" value="1"/>
</dbReference>
<feature type="coiled-coil region" evidence="6">
    <location>
        <begin position="25"/>
        <end position="52"/>
    </location>
</feature>
<dbReference type="EMBL" id="JAEPRD010000033">
    <property type="protein sequence ID" value="KAG2205990.1"/>
    <property type="molecule type" value="Genomic_DNA"/>
</dbReference>
<dbReference type="PANTHER" id="PTHR47338">
    <property type="entry name" value="ZN(II)2CYS6 TRANSCRIPTION FACTOR (EUROFUNG)-RELATED"/>
    <property type="match status" value="1"/>
</dbReference>
<evidence type="ECO:0008006" key="10">
    <source>
        <dbReference type="Google" id="ProtNLM"/>
    </source>
</evidence>
<sequence length="696" mass="78255">MNLACVFKFSVKPTVLKKPVPVSKKNRMLEQVRIMEQDMAAMEQQLRLLNVQVRLDSGGGGSSSSSSGYDSDSSSSAGTSIGEGYYTECSERSHEHGVSAKRVKYKDTSPSPSTCTALTRTNVNNSGWNLKVSQDSKGIRFQTSIKSIADVAVFLTETLRYFTSSPNRTPNYHADRSRQTLAVTNKMLQVEYVLHSFFQKKHKPKLIAPCSSPICDSMTRAFIKRQLLQTYFTCHGTCTPILPSPYFIPYFQSQPNCMLSSAAAAFVAYSQCRHVDQYTFPVTRESIAESFRQEAKELLEDVLFEEEPSVITAASLMLLSQCALITLQNMEARLYMNLAWRMVVQLKDKYIHLVQPLTTRTIATTEICMAEAWRRLFYAVRYLELNLYMIYDGLADFSSIMFDSGIGYPTVLASEYPNKEVSGAILVFSHVVRLHNCQMSPNSDALKYQLFAGNLESISILDIESLENQLISFWKTLPAQFRLSDSPLEYLQTDRIQQCENPHAIYLNQLYYAYWLALETRLMRSPASTDLKSANMERFDGDRALLIVSVCCDAISKIFHVLYCRLPCTVELHWLLIASDAMAMLKDAANPHIKSRAQKNLRVTLRVLKDRVRHVNQDEANEDYNLLKSMLPASASETSMSTSTSSGSLAGSEADSTHTDDDPISDTRPPAAYFGELKKTMNTFFSGTEQPPPPST</sequence>
<comment type="subcellular location">
    <subcellularLocation>
        <location evidence="1">Nucleus</location>
    </subcellularLocation>
</comment>
<accession>A0A8H7R8Q7</accession>
<keyword evidence="9" id="KW-1185">Reference proteome</keyword>
<evidence type="ECO:0000256" key="7">
    <source>
        <dbReference type="SAM" id="MobiDB-lite"/>
    </source>
</evidence>
<feature type="compositionally biased region" description="Low complexity" evidence="7">
    <location>
        <begin position="635"/>
        <end position="654"/>
    </location>
</feature>
<keyword evidence="3" id="KW-0805">Transcription regulation</keyword>
<reference evidence="8" key="1">
    <citation type="submission" date="2020-12" db="EMBL/GenBank/DDBJ databases">
        <title>Metabolic potential, ecology and presence of endohyphal bacteria is reflected in genomic diversity of Mucoromycotina.</title>
        <authorList>
            <person name="Muszewska A."/>
            <person name="Okrasinska A."/>
            <person name="Steczkiewicz K."/>
            <person name="Drgas O."/>
            <person name="Orlowska M."/>
            <person name="Perlinska-Lenart U."/>
            <person name="Aleksandrzak-Piekarczyk T."/>
            <person name="Szatraj K."/>
            <person name="Zielenkiewicz U."/>
            <person name="Pilsyk S."/>
            <person name="Malc E."/>
            <person name="Mieczkowski P."/>
            <person name="Kruszewska J.S."/>
            <person name="Biernat P."/>
            <person name="Pawlowska J."/>
        </authorList>
    </citation>
    <scope>NUCLEOTIDE SEQUENCE</scope>
    <source>
        <strain evidence="8">WA0000017839</strain>
    </source>
</reference>
<dbReference type="AlphaFoldDB" id="A0A8H7R8Q7"/>
<evidence type="ECO:0000256" key="1">
    <source>
        <dbReference type="ARBA" id="ARBA00004123"/>
    </source>
</evidence>
<comment type="caution">
    <text evidence="8">The sequence shown here is derived from an EMBL/GenBank/DDBJ whole genome shotgun (WGS) entry which is preliminary data.</text>
</comment>
<evidence type="ECO:0000256" key="4">
    <source>
        <dbReference type="ARBA" id="ARBA00023163"/>
    </source>
</evidence>
<gene>
    <name evidence="8" type="ORF">INT47_005308</name>
</gene>
<dbReference type="InterPro" id="IPR050815">
    <property type="entry name" value="TF_fung"/>
</dbReference>
<organism evidence="8 9">
    <name type="scientific">Mucor saturninus</name>
    <dbReference type="NCBI Taxonomy" id="64648"/>
    <lineage>
        <taxon>Eukaryota</taxon>
        <taxon>Fungi</taxon>
        <taxon>Fungi incertae sedis</taxon>
        <taxon>Mucoromycota</taxon>
        <taxon>Mucoromycotina</taxon>
        <taxon>Mucoromycetes</taxon>
        <taxon>Mucorales</taxon>
        <taxon>Mucorineae</taxon>
        <taxon>Mucoraceae</taxon>
        <taxon>Mucor</taxon>
    </lineage>
</organism>